<accession>A0A7J8BEI9</accession>
<gene>
    <name evidence="2" type="ORF">HJG63_009779</name>
</gene>
<sequence length="238" mass="25559">MPRGPAHLLTWSLAVPGVPGRRPSLRAAPKSMRPATSPASTCSPAARPRVISLRSGPFASWAPRSRASMADGAGRKVRFRGEALPGGVASVSAWFWPGQARPRRGAQRWGWIWFRAGSRLIRAAHSLLPRWPRDWRGAPGPWSCRMAKTGKASGLGPGQVWDARAPTQSLRSVPQGLWCLSAAGSRSSHLSSGTPSAPPKEEVRCSRGRLQRPGGQARSLGAADDRLSRLSPYHSECA</sequence>
<dbReference type="EMBL" id="JACASE010000017">
    <property type="protein sequence ID" value="KAF6397114.1"/>
    <property type="molecule type" value="Genomic_DNA"/>
</dbReference>
<evidence type="ECO:0000256" key="1">
    <source>
        <dbReference type="SAM" id="MobiDB-lite"/>
    </source>
</evidence>
<dbReference type="Proteomes" id="UP000593571">
    <property type="component" value="Unassembled WGS sequence"/>
</dbReference>
<feature type="region of interest" description="Disordered" evidence="1">
    <location>
        <begin position="187"/>
        <end position="238"/>
    </location>
</feature>
<protein>
    <submittedName>
        <fullName evidence="2">Uncharacterized protein</fullName>
    </submittedName>
</protein>
<feature type="region of interest" description="Disordered" evidence="1">
    <location>
        <begin position="20"/>
        <end position="45"/>
    </location>
</feature>
<evidence type="ECO:0000313" key="3">
    <source>
        <dbReference type="Proteomes" id="UP000593571"/>
    </source>
</evidence>
<proteinExistence type="predicted"/>
<feature type="compositionally biased region" description="Low complexity" evidence="1">
    <location>
        <begin position="33"/>
        <end position="45"/>
    </location>
</feature>
<comment type="caution">
    <text evidence="2">The sequence shown here is derived from an EMBL/GenBank/DDBJ whole genome shotgun (WGS) entry which is preliminary data.</text>
</comment>
<evidence type="ECO:0000313" key="2">
    <source>
        <dbReference type="EMBL" id="KAF6397114.1"/>
    </source>
</evidence>
<dbReference type="AlphaFoldDB" id="A0A7J8BEI9"/>
<name>A0A7J8BEI9_ROUAE</name>
<organism evidence="2 3">
    <name type="scientific">Rousettus aegyptiacus</name>
    <name type="common">Egyptian fruit bat</name>
    <name type="synonym">Pteropus aegyptiacus</name>
    <dbReference type="NCBI Taxonomy" id="9407"/>
    <lineage>
        <taxon>Eukaryota</taxon>
        <taxon>Metazoa</taxon>
        <taxon>Chordata</taxon>
        <taxon>Craniata</taxon>
        <taxon>Vertebrata</taxon>
        <taxon>Euteleostomi</taxon>
        <taxon>Mammalia</taxon>
        <taxon>Eutheria</taxon>
        <taxon>Laurasiatheria</taxon>
        <taxon>Chiroptera</taxon>
        <taxon>Yinpterochiroptera</taxon>
        <taxon>Pteropodoidea</taxon>
        <taxon>Pteropodidae</taxon>
        <taxon>Rousettinae</taxon>
        <taxon>Rousettus</taxon>
    </lineage>
</organism>
<keyword evidence="3" id="KW-1185">Reference proteome</keyword>
<reference evidence="2 3" key="1">
    <citation type="journal article" date="2020" name="Nature">
        <title>Six reference-quality genomes reveal evolution of bat adaptations.</title>
        <authorList>
            <person name="Jebb D."/>
            <person name="Huang Z."/>
            <person name="Pippel M."/>
            <person name="Hughes G.M."/>
            <person name="Lavrichenko K."/>
            <person name="Devanna P."/>
            <person name="Winkler S."/>
            <person name="Jermiin L.S."/>
            <person name="Skirmuntt E.C."/>
            <person name="Katzourakis A."/>
            <person name="Burkitt-Gray L."/>
            <person name="Ray D.A."/>
            <person name="Sullivan K.A.M."/>
            <person name="Roscito J.G."/>
            <person name="Kirilenko B.M."/>
            <person name="Davalos L.M."/>
            <person name="Corthals A.P."/>
            <person name="Power M.L."/>
            <person name="Jones G."/>
            <person name="Ransome R.D."/>
            <person name="Dechmann D.K.N."/>
            <person name="Locatelli A.G."/>
            <person name="Puechmaille S.J."/>
            <person name="Fedrigo O."/>
            <person name="Jarvis E.D."/>
            <person name="Hiller M."/>
            <person name="Vernes S.C."/>
            <person name="Myers E.W."/>
            <person name="Teeling E.C."/>
        </authorList>
    </citation>
    <scope>NUCLEOTIDE SEQUENCE [LARGE SCALE GENOMIC DNA]</scope>
    <source>
        <strain evidence="2">MRouAeg1</strain>
        <tissue evidence="2">Muscle</tissue>
    </source>
</reference>